<dbReference type="OrthoDB" id="9876332at2"/>
<sequence length="216" mass="24533">MSKEMISMDKNFCIGCPEVKDIPKCIIQNIPSNSYIEDIITNSKLKCSEYFVCHKFAQSFENHKLVVLTACDECGLCQIACCKKNPASVTSLFTKKLEDVLFRDLGKASILFQSLIPSAIVASEVQVKGNFRTKRIDLVIFLNDTAYLIKLIKNLDKIPFYSRSYGEVIDTYKEIYPNINFIYGNLIPASKLRIKLPFDAQVYNLEQLYLKVGGNL</sequence>
<dbReference type="Proteomes" id="UP000019482">
    <property type="component" value="Unassembled WGS sequence"/>
</dbReference>
<protein>
    <submittedName>
        <fullName evidence="1">Uncharacterized protein</fullName>
    </submittedName>
</protein>
<dbReference type="GeneID" id="29419022"/>
<dbReference type="EMBL" id="CBXI010000043">
    <property type="protein sequence ID" value="CDL92499.1"/>
    <property type="molecule type" value="Genomic_DNA"/>
</dbReference>
<evidence type="ECO:0000313" key="2">
    <source>
        <dbReference type="Proteomes" id="UP000019482"/>
    </source>
</evidence>
<evidence type="ECO:0000313" key="1">
    <source>
        <dbReference type="EMBL" id="CDL92499.1"/>
    </source>
</evidence>
<dbReference type="RefSeq" id="WP_017894873.1">
    <property type="nucleotide sequence ID" value="NZ_CBXI010000043.1"/>
</dbReference>
<gene>
    <name evidence="1" type="ORF">CTDIVETGP_2569</name>
</gene>
<comment type="caution">
    <text evidence="1">The sequence shown here is derived from an EMBL/GenBank/DDBJ whole genome shotgun (WGS) entry which is preliminary data.</text>
</comment>
<proteinExistence type="predicted"/>
<name>W6NAA9_CLOTY</name>
<dbReference type="AlphaFoldDB" id="W6NAA9"/>
<keyword evidence="2" id="KW-1185">Reference proteome</keyword>
<organism evidence="1 2">
    <name type="scientific">Clostridium tyrobutyricum DIVETGP</name>
    <dbReference type="NCBI Taxonomy" id="1408889"/>
    <lineage>
        <taxon>Bacteria</taxon>
        <taxon>Bacillati</taxon>
        <taxon>Bacillota</taxon>
        <taxon>Clostridia</taxon>
        <taxon>Eubacteriales</taxon>
        <taxon>Clostridiaceae</taxon>
        <taxon>Clostridium</taxon>
    </lineage>
</organism>
<accession>W6NAA9</accession>
<reference evidence="1 2" key="1">
    <citation type="journal article" date="2015" name="Genome Announc.">
        <title>Draft Genome Sequence of Clostridium tyrobutyricum Strain DIVETGP, Isolated from Cow's Milk for Grana Padano Production.</title>
        <authorList>
            <person name="Soggiu A."/>
            <person name="Piras C."/>
            <person name="Gaiarsa S."/>
            <person name="Sassera D."/>
            <person name="Roncada P."/>
            <person name="Bendixen E."/>
            <person name="Brasca M."/>
            <person name="Bonizzi L."/>
        </authorList>
    </citation>
    <scope>NUCLEOTIDE SEQUENCE [LARGE SCALE GENOMIC DNA]</scope>
    <source>
        <strain evidence="1 2">DIVETGP</strain>
    </source>
</reference>